<reference evidence="9 10" key="1">
    <citation type="journal article" date="2012" name="Science">
        <title>The Paleozoic origin of enzymatic lignin decomposition reconstructed from 31 fungal genomes.</title>
        <authorList>
            <person name="Floudas D."/>
            <person name="Binder M."/>
            <person name="Riley R."/>
            <person name="Barry K."/>
            <person name="Blanchette R.A."/>
            <person name="Henrissat B."/>
            <person name="Martinez A.T."/>
            <person name="Otillar R."/>
            <person name="Spatafora J.W."/>
            <person name="Yadav J.S."/>
            <person name="Aerts A."/>
            <person name="Benoit I."/>
            <person name="Boyd A."/>
            <person name="Carlson A."/>
            <person name="Copeland A."/>
            <person name="Coutinho P.M."/>
            <person name="de Vries R.P."/>
            <person name="Ferreira P."/>
            <person name="Findley K."/>
            <person name="Foster B."/>
            <person name="Gaskell J."/>
            <person name="Glotzer D."/>
            <person name="Gorecki P."/>
            <person name="Heitman J."/>
            <person name="Hesse C."/>
            <person name="Hori C."/>
            <person name="Igarashi K."/>
            <person name="Jurgens J.A."/>
            <person name="Kallen N."/>
            <person name="Kersten P."/>
            <person name="Kohler A."/>
            <person name="Kuees U."/>
            <person name="Kumar T.K.A."/>
            <person name="Kuo A."/>
            <person name="LaButti K."/>
            <person name="Larrondo L.F."/>
            <person name="Lindquist E."/>
            <person name="Ling A."/>
            <person name="Lombard V."/>
            <person name="Lucas S."/>
            <person name="Lundell T."/>
            <person name="Martin R."/>
            <person name="McLaughlin D.J."/>
            <person name="Morgenstern I."/>
            <person name="Morin E."/>
            <person name="Murat C."/>
            <person name="Nagy L.G."/>
            <person name="Nolan M."/>
            <person name="Ohm R.A."/>
            <person name="Patyshakuliyeva A."/>
            <person name="Rokas A."/>
            <person name="Ruiz-Duenas F.J."/>
            <person name="Sabat G."/>
            <person name="Salamov A."/>
            <person name="Samejima M."/>
            <person name="Schmutz J."/>
            <person name="Slot J.C."/>
            <person name="St John F."/>
            <person name="Stenlid J."/>
            <person name="Sun H."/>
            <person name="Sun S."/>
            <person name="Syed K."/>
            <person name="Tsang A."/>
            <person name="Wiebenga A."/>
            <person name="Young D."/>
            <person name="Pisabarro A."/>
            <person name="Eastwood D.C."/>
            <person name="Martin F."/>
            <person name="Cullen D."/>
            <person name="Grigoriev I.V."/>
            <person name="Hibbett D.S."/>
        </authorList>
    </citation>
    <scope>NUCLEOTIDE SEQUENCE</scope>
    <source>
        <strain evidence="10">FP-58527</strain>
    </source>
</reference>
<dbReference type="Pfam" id="PF01328">
    <property type="entry name" value="Peroxidase_2"/>
    <property type="match status" value="1"/>
</dbReference>
<dbReference type="OrthoDB" id="407298at2759"/>
<dbReference type="eggNOG" id="ENOG502QTVQ">
    <property type="taxonomic scope" value="Eukaryota"/>
</dbReference>
<dbReference type="GO" id="GO:0004601">
    <property type="term" value="F:peroxidase activity"/>
    <property type="evidence" value="ECO:0007669"/>
    <property type="project" value="UniProtKB-KW"/>
</dbReference>
<keyword evidence="5" id="KW-0560">Oxidoreductase</keyword>
<dbReference type="PROSITE" id="PS51405">
    <property type="entry name" value="HEME_HALOPEROXIDASE"/>
    <property type="match status" value="1"/>
</dbReference>
<dbReference type="GO" id="GO:0046872">
    <property type="term" value="F:metal ion binding"/>
    <property type="evidence" value="ECO:0007669"/>
    <property type="project" value="UniProtKB-KW"/>
</dbReference>
<evidence type="ECO:0000256" key="2">
    <source>
        <dbReference type="ARBA" id="ARBA00022559"/>
    </source>
</evidence>
<dbReference type="EMBL" id="KE504138">
    <property type="protein sequence ID" value="EPT01972.1"/>
    <property type="molecule type" value="Genomic_DNA"/>
</dbReference>
<dbReference type="AlphaFoldDB" id="S8EAD3"/>
<keyword evidence="6" id="KW-0408">Iron</keyword>
<dbReference type="PANTHER" id="PTHR33577:SF18">
    <property type="entry name" value="HEME HALOPEROXIDASE FAMILY PROFILE DOMAIN-CONTAINING PROTEIN"/>
    <property type="match status" value="1"/>
</dbReference>
<evidence type="ECO:0000259" key="8">
    <source>
        <dbReference type="PROSITE" id="PS51405"/>
    </source>
</evidence>
<evidence type="ECO:0000256" key="7">
    <source>
        <dbReference type="ARBA" id="ARBA00025795"/>
    </source>
</evidence>
<evidence type="ECO:0000256" key="5">
    <source>
        <dbReference type="ARBA" id="ARBA00023002"/>
    </source>
</evidence>
<dbReference type="PANTHER" id="PTHR33577">
    <property type="entry name" value="STERIGMATOCYSTIN BIOSYNTHESIS PEROXIDASE STCC-RELATED"/>
    <property type="match status" value="1"/>
</dbReference>
<feature type="domain" description="Heme haloperoxidase family profile" evidence="8">
    <location>
        <begin position="63"/>
        <end position="270"/>
    </location>
</feature>
<evidence type="ECO:0000313" key="9">
    <source>
        <dbReference type="EMBL" id="EPT01972.1"/>
    </source>
</evidence>
<evidence type="ECO:0000256" key="1">
    <source>
        <dbReference type="ARBA" id="ARBA00001970"/>
    </source>
</evidence>
<evidence type="ECO:0000313" key="10">
    <source>
        <dbReference type="Proteomes" id="UP000015241"/>
    </source>
</evidence>
<dbReference type="Proteomes" id="UP000015241">
    <property type="component" value="Unassembled WGS sequence"/>
</dbReference>
<sequence>MAPSPVTIAATRIGSGIVYKIANTLLLVRLFLWDFALAIYNLCVPLLPADRVVQEGRPGANGLWPQYIPPTETDSRSCCPMLNTMANHGILPRDGRNISFRDPNNRCRETFNFSPTFSFYVPHYAATMLERNYWTDTFDLADISAQLHRARRVPLPCDTYLHADQGKPAPRLIKEFLESATGPDNTLTKGDVSRMLSKRRAESKRANGLYSQAMVHKIFGSSNAATLLTICGGRVKDLYPMLLEERIPDGWQPRVRNPGGLTLTTFQFTVLPVELGIKEEIRETLQLLPMGSMRDD</sequence>
<keyword evidence="10" id="KW-1185">Reference proteome</keyword>
<dbReference type="STRING" id="743788.S8EAD3"/>
<evidence type="ECO:0000256" key="6">
    <source>
        <dbReference type="ARBA" id="ARBA00023004"/>
    </source>
</evidence>
<dbReference type="InterPro" id="IPR036851">
    <property type="entry name" value="Chloroperoxidase-like_sf"/>
</dbReference>
<dbReference type="HOGENOM" id="CLU_050230_1_0_1"/>
<accession>S8EAD3</accession>
<comment type="similarity">
    <text evidence="7">Belongs to the chloroperoxidase family.</text>
</comment>
<organism evidence="9 10">
    <name type="scientific">Fomitopsis schrenkii</name>
    <name type="common">Brown rot fungus</name>
    <dbReference type="NCBI Taxonomy" id="2126942"/>
    <lineage>
        <taxon>Eukaryota</taxon>
        <taxon>Fungi</taxon>
        <taxon>Dikarya</taxon>
        <taxon>Basidiomycota</taxon>
        <taxon>Agaricomycotina</taxon>
        <taxon>Agaricomycetes</taxon>
        <taxon>Polyporales</taxon>
        <taxon>Fomitopsis</taxon>
    </lineage>
</organism>
<gene>
    <name evidence="9" type="ORF">FOMPIDRAFT_1048262</name>
</gene>
<comment type="cofactor">
    <cofactor evidence="1">
        <name>heme b</name>
        <dbReference type="ChEBI" id="CHEBI:60344"/>
    </cofactor>
</comment>
<evidence type="ECO:0000256" key="4">
    <source>
        <dbReference type="ARBA" id="ARBA00022723"/>
    </source>
</evidence>
<keyword evidence="3" id="KW-0349">Heme</keyword>
<keyword evidence="2" id="KW-0575">Peroxidase</keyword>
<proteinExistence type="inferred from homology"/>
<evidence type="ECO:0000256" key="3">
    <source>
        <dbReference type="ARBA" id="ARBA00022617"/>
    </source>
</evidence>
<dbReference type="InterPro" id="IPR000028">
    <property type="entry name" value="Chloroperoxidase"/>
</dbReference>
<protein>
    <recommendedName>
        <fullName evidence="8">Heme haloperoxidase family profile domain-containing protein</fullName>
    </recommendedName>
</protein>
<dbReference type="Gene3D" id="1.10.489.10">
    <property type="entry name" value="Chloroperoxidase-like"/>
    <property type="match status" value="1"/>
</dbReference>
<keyword evidence="4" id="KW-0479">Metal-binding</keyword>
<dbReference type="InParanoid" id="S8EAD3"/>
<dbReference type="SUPFAM" id="SSF47571">
    <property type="entry name" value="Cloroperoxidase"/>
    <property type="match status" value="1"/>
</dbReference>
<name>S8EAD3_FOMSC</name>